<comment type="caution">
    <text evidence="1">The sequence shown here is derived from an EMBL/GenBank/DDBJ whole genome shotgun (WGS) entry which is preliminary data.</text>
</comment>
<sequence length="135" mass="15486">MLSTDDGIYGSRYLRVMVSTVSVRDRMRNTAAHQNGIQLHIKMMNNGLLTEQSAHLNGKQPHTRMENSRTPEWNTAADQNGIQPQTIMVKTGIQPHTRMVKTGIHPHSRMFIDCTMRDRMRNTTSHPNDEDLFID</sequence>
<reference evidence="1" key="1">
    <citation type="journal article" date="2019" name="bioRxiv">
        <title>The Genome of the Zebra Mussel, Dreissena polymorpha: A Resource for Invasive Species Research.</title>
        <authorList>
            <person name="McCartney M.A."/>
            <person name="Auch B."/>
            <person name="Kono T."/>
            <person name="Mallez S."/>
            <person name="Zhang Y."/>
            <person name="Obille A."/>
            <person name="Becker A."/>
            <person name="Abrahante J.E."/>
            <person name="Garbe J."/>
            <person name="Badalamenti J.P."/>
            <person name="Herman A."/>
            <person name="Mangelson H."/>
            <person name="Liachko I."/>
            <person name="Sullivan S."/>
            <person name="Sone E.D."/>
            <person name="Koren S."/>
            <person name="Silverstein K.A.T."/>
            <person name="Beckman K.B."/>
            <person name="Gohl D.M."/>
        </authorList>
    </citation>
    <scope>NUCLEOTIDE SEQUENCE</scope>
    <source>
        <strain evidence="1">Duluth1</strain>
        <tissue evidence="1">Whole animal</tissue>
    </source>
</reference>
<organism evidence="1 2">
    <name type="scientific">Dreissena polymorpha</name>
    <name type="common">Zebra mussel</name>
    <name type="synonym">Mytilus polymorpha</name>
    <dbReference type="NCBI Taxonomy" id="45954"/>
    <lineage>
        <taxon>Eukaryota</taxon>
        <taxon>Metazoa</taxon>
        <taxon>Spiralia</taxon>
        <taxon>Lophotrochozoa</taxon>
        <taxon>Mollusca</taxon>
        <taxon>Bivalvia</taxon>
        <taxon>Autobranchia</taxon>
        <taxon>Heteroconchia</taxon>
        <taxon>Euheterodonta</taxon>
        <taxon>Imparidentia</taxon>
        <taxon>Neoheterodontei</taxon>
        <taxon>Myida</taxon>
        <taxon>Dreissenoidea</taxon>
        <taxon>Dreissenidae</taxon>
        <taxon>Dreissena</taxon>
    </lineage>
</organism>
<keyword evidence="2" id="KW-1185">Reference proteome</keyword>
<proteinExistence type="predicted"/>
<name>A0A9D4R0U2_DREPO</name>
<dbReference type="EMBL" id="JAIWYP010000003">
    <property type="protein sequence ID" value="KAH3849165.1"/>
    <property type="molecule type" value="Genomic_DNA"/>
</dbReference>
<dbReference type="AlphaFoldDB" id="A0A9D4R0U2"/>
<accession>A0A9D4R0U2</accession>
<evidence type="ECO:0000313" key="1">
    <source>
        <dbReference type="EMBL" id="KAH3849165.1"/>
    </source>
</evidence>
<dbReference type="Proteomes" id="UP000828390">
    <property type="component" value="Unassembled WGS sequence"/>
</dbReference>
<evidence type="ECO:0000313" key="2">
    <source>
        <dbReference type="Proteomes" id="UP000828390"/>
    </source>
</evidence>
<protein>
    <submittedName>
        <fullName evidence="1">Uncharacterized protein</fullName>
    </submittedName>
</protein>
<gene>
    <name evidence="1" type="ORF">DPMN_091561</name>
</gene>
<reference evidence="1" key="2">
    <citation type="submission" date="2020-11" db="EMBL/GenBank/DDBJ databases">
        <authorList>
            <person name="McCartney M.A."/>
            <person name="Auch B."/>
            <person name="Kono T."/>
            <person name="Mallez S."/>
            <person name="Becker A."/>
            <person name="Gohl D.M."/>
            <person name="Silverstein K.A.T."/>
            <person name="Koren S."/>
            <person name="Bechman K.B."/>
            <person name="Herman A."/>
            <person name="Abrahante J.E."/>
            <person name="Garbe J."/>
        </authorList>
    </citation>
    <scope>NUCLEOTIDE SEQUENCE</scope>
    <source>
        <strain evidence="1">Duluth1</strain>
        <tissue evidence="1">Whole animal</tissue>
    </source>
</reference>